<dbReference type="InterPro" id="IPR000183">
    <property type="entry name" value="Orn/DAP/Arg_de-COase"/>
</dbReference>
<evidence type="ECO:0000313" key="8">
    <source>
        <dbReference type="Proteomes" id="UP000242637"/>
    </source>
</evidence>
<dbReference type="GO" id="GO:0009089">
    <property type="term" value="P:lysine biosynthetic process via diaminopimelate"/>
    <property type="evidence" value="ECO:0007669"/>
    <property type="project" value="TreeGrafter"/>
</dbReference>
<comment type="similarity">
    <text evidence="4">Belongs to the Orn/Lys/Arg decarboxylase class-II family.</text>
</comment>
<dbReference type="RefSeq" id="WP_028327826.1">
    <property type="nucleotide sequence ID" value="NZ_LT906453.1"/>
</dbReference>
<keyword evidence="7" id="KW-0456">Lyase</keyword>
<dbReference type="GO" id="GO:0008836">
    <property type="term" value="F:diaminopimelate decarboxylase activity"/>
    <property type="evidence" value="ECO:0007669"/>
    <property type="project" value="UniProtKB-EC"/>
</dbReference>
<gene>
    <name evidence="7" type="primary">lysA_1</name>
    <name evidence="7" type="ORF">SAMEA4475696_00830</name>
</gene>
<dbReference type="SUPFAM" id="SSF50621">
    <property type="entry name" value="Alanine racemase C-terminal domain-like"/>
    <property type="match status" value="1"/>
</dbReference>
<comment type="cofactor">
    <cofactor evidence="1 3">
        <name>pyridoxal 5'-phosphate</name>
        <dbReference type="ChEBI" id="CHEBI:597326"/>
    </cofactor>
</comment>
<dbReference type="PRINTS" id="PR01179">
    <property type="entry name" value="ODADCRBXLASE"/>
</dbReference>
<feature type="domain" description="Orn/DAP/Arg decarboxylase 2 N-terminal" evidence="6">
    <location>
        <begin position="29"/>
        <end position="274"/>
    </location>
</feature>
<dbReference type="InterPro" id="IPR022643">
    <property type="entry name" value="De-COase2_C"/>
</dbReference>
<dbReference type="Proteomes" id="UP000242637">
    <property type="component" value="Chromosome 1"/>
</dbReference>
<evidence type="ECO:0000256" key="1">
    <source>
        <dbReference type="ARBA" id="ARBA00001933"/>
    </source>
</evidence>
<evidence type="ECO:0000256" key="3">
    <source>
        <dbReference type="PIRSR" id="PIRSR600183-50"/>
    </source>
</evidence>
<organism evidence="7 8">
    <name type="scientific">Dermatophilus congolensis</name>
    <dbReference type="NCBI Taxonomy" id="1863"/>
    <lineage>
        <taxon>Bacteria</taxon>
        <taxon>Bacillati</taxon>
        <taxon>Actinomycetota</taxon>
        <taxon>Actinomycetes</taxon>
        <taxon>Micrococcales</taxon>
        <taxon>Dermatophilaceae</taxon>
        <taxon>Dermatophilus</taxon>
    </lineage>
</organism>
<dbReference type="PANTHER" id="PTHR43727">
    <property type="entry name" value="DIAMINOPIMELATE DECARBOXYLASE"/>
    <property type="match status" value="1"/>
</dbReference>
<dbReference type="InterPro" id="IPR009006">
    <property type="entry name" value="Ala_racemase/Decarboxylase_C"/>
</dbReference>
<dbReference type="GeneID" id="63459083"/>
<feature type="domain" description="Orn/DAP/Arg decarboxylase 2 C-terminal" evidence="5">
    <location>
        <begin position="22"/>
        <end position="373"/>
    </location>
</feature>
<dbReference type="AlphaFoldDB" id="A0A239VD14"/>
<name>A0A239VD14_9MICO</name>
<dbReference type="STRING" id="1121387.GCA_000429885_02349"/>
<accession>A0A239VD14</accession>
<dbReference type="OrthoDB" id="9802241at2"/>
<dbReference type="PANTHER" id="PTHR43727:SF2">
    <property type="entry name" value="GROUP IV DECARBOXYLASE"/>
    <property type="match status" value="1"/>
</dbReference>
<dbReference type="InterPro" id="IPR022644">
    <property type="entry name" value="De-COase2_N"/>
</dbReference>
<feature type="modified residue" description="N6-(pyridoxal phosphate)lysine" evidence="3">
    <location>
        <position position="51"/>
    </location>
</feature>
<keyword evidence="2 3" id="KW-0663">Pyridoxal phosphate</keyword>
<dbReference type="Pfam" id="PF00278">
    <property type="entry name" value="Orn_DAP_Arg_deC"/>
    <property type="match status" value="1"/>
</dbReference>
<dbReference type="InterPro" id="IPR029066">
    <property type="entry name" value="PLP-binding_barrel"/>
</dbReference>
<dbReference type="EMBL" id="LT906453">
    <property type="protein sequence ID" value="SNV19836.1"/>
    <property type="molecule type" value="Genomic_DNA"/>
</dbReference>
<reference evidence="7 8" key="1">
    <citation type="submission" date="2017-06" db="EMBL/GenBank/DDBJ databases">
        <authorList>
            <consortium name="Pathogen Informatics"/>
        </authorList>
    </citation>
    <scope>NUCLEOTIDE SEQUENCE [LARGE SCALE GENOMIC DNA]</scope>
    <source>
        <strain evidence="7 8">NCTC13039</strain>
    </source>
</reference>
<sequence>MNTPPAITRLARNLHHTQLPAYIYDLPSLHHHITTIRAALPPNLELYYATKANPDPHILTTLEPHIDGFEVSSSGELTHVTQHTTQRPIAFSGPAKTETELTTAINHNTHRIHIESINELHQLAHHTNPNHPTNILLRLNLPNPPTQTHHALTMAGTPTPFGLDPEQTHHALTLLTNGTYPHLHLKGIHTHLASGLNATEALTNAGHIINHTAALSHRHNIPLNEIVLGGGMNVDYTNPHQRFDWNTYGTGIHTILTNNPHLTLRIEPGRSLTAYCGWYITEILDVKTSHGSTVAVVRGGTHHIRTPATKNHNQPATVIPINHWPHPWPRPTSPTTPHHAIVSGQLCTPKDVLSRAIPTPLRAGDRIAFSLAGAYAWNISHHEFLMHPHPTTHYIHTT</sequence>
<dbReference type="Gene3D" id="2.40.37.10">
    <property type="entry name" value="Lyase, Ornithine Decarboxylase, Chain A, domain 1"/>
    <property type="match status" value="1"/>
</dbReference>
<evidence type="ECO:0000256" key="2">
    <source>
        <dbReference type="ARBA" id="ARBA00022898"/>
    </source>
</evidence>
<keyword evidence="8" id="KW-1185">Reference proteome</keyword>
<dbReference type="KEGG" id="dco:SAMEA4475696_0830"/>
<protein>
    <submittedName>
        <fullName evidence="7">Diaminopimelate decarboxylase</fullName>
        <ecNumber evidence="7">4.1.1.20</ecNumber>
    </submittedName>
</protein>
<evidence type="ECO:0000259" key="5">
    <source>
        <dbReference type="Pfam" id="PF00278"/>
    </source>
</evidence>
<evidence type="ECO:0000313" key="7">
    <source>
        <dbReference type="EMBL" id="SNV19836.1"/>
    </source>
</evidence>
<proteinExistence type="inferred from homology"/>
<dbReference type="SUPFAM" id="SSF51419">
    <property type="entry name" value="PLP-binding barrel"/>
    <property type="match status" value="1"/>
</dbReference>
<evidence type="ECO:0000256" key="4">
    <source>
        <dbReference type="RuleBase" id="RU003737"/>
    </source>
</evidence>
<feature type="active site" description="Proton donor" evidence="3">
    <location>
        <position position="347"/>
    </location>
</feature>
<dbReference type="Gene3D" id="3.20.20.10">
    <property type="entry name" value="Alanine racemase"/>
    <property type="match status" value="1"/>
</dbReference>
<evidence type="ECO:0000259" key="6">
    <source>
        <dbReference type="Pfam" id="PF02784"/>
    </source>
</evidence>
<dbReference type="Pfam" id="PF02784">
    <property type="entry name" value="Orn_Arg_deC_N"/>
    <property type="match status" value="1"/>
</dbReference>
<dbReference type="EC" id="4.1.1.20" evidence="7"/>